<accession>A0A847ET77</accession>
<gene>
    <name evidence="2" type="ORF">GX618_01820</name>
</gene>
<proteinExistence type="predicted"/>
<organism evidence="2 3">
    <name type="scientific">Candidatus Dojkabacteria bacterium</name>
    <dbReference type="NCBI Taxonomy" id="2099670"/>
    <lineage>
        <taxon>Bacteria</taxon>
        <taxon>Candidatus Dojkabacteria</taxon>
    </lineage>
</organism>
<keyword evidence="1" id="KW-0472">Membrane</keyword>
<evidence type="ECO:0000313" key="3">
    <source>
        <dbReference type="Proteomes" id="UP000554004"/>
    </source>
</evidence>
<evidence type="ECO:0000256" key="1">
    <source>
        <dbReference type="SAM" id="Phobius"/>
    </source>
</evidence>
<sequence>MPKGKKSTNYDAVGSIFDFIFSEADKPINKRRPVKPSGFSAEGALVDGIAAALEAPGAFVSNQIIDEFNDALDITITKANFNEYGTIKITTQNLASFIKDPAGMVDKAIKRSKGIRKASRARMFGEIMDDFLTTAWARKFGDVEAQRIALATASANEKYKIAKAVGQSTRPTERVVGMGGISSKVSEVDVPKDFTVDRTLELIGRKTFGGGWDTLSNTDKTRFTNFLLYGPGRDGKVTSEQVHNFLERNFSPAIAVQFDTVFTSFGRNEVLKIIDPEVYRTIEDDNITDRIVSLSGAAPGSPEEAKRRIYERTKVLVSLRTEKQIQELSERLANASTTPTDPSYLSATERARITRAINDGINARKLLGWKQNVFSSIGKWEGYINSINNVWGGVMGAQALIPSMIDGSFFDEGKNTLSPVTKKKVAGVDILVPRKAEGPGSTIKNAYNAMGESLYYMTPRSIFRTFFVNGEGFARLLNQNNNMLKYLSNTFGGLGVASLTAEGIISELESKYGGDLNSYIRGIITQIESGTLGVNDKEALKKLLERSQRYRNLTHRHSILLRIKEGFEKTMETRTFLLREKIVNFFRSKPIIAEWFERHGGGELLETFLAKGGLKNLVQPVVTAILGIMGVTLTPIISIAVSAVSGAIITLALKGLKVLLQIGQIVLIAFVAVVVLGLGGARKIWRDFNKRTYSYNYVVPNTVATCDVYGQMYTGIIDNPNPGPGPYFPPYPGGDDVYE</sequence>
<dbReference type="AlphaFoldDB" id="A0A847ET77"/>
<reference evidence="2 3" key="1">
    <citation type="journal article" date="2020" name="Biotechnol. Biofuels">
        <title>New insights from the biogas microbiome by comprehensive genome-resolved metagenomics of nearly 1600 species originating from multiple anaerobic digesters.</title>
        <authorList>
            <person name="Campanaro S."/>
            <person name="Treu L."/>
            <person name="Rodriguez-R L.M."/>
            <person name="Kovalovszki A."/>
            <person name="Ziels R.M."/>
            <person name="Maus I."/>
            <person name="Zhu X."/>
            <person name="Kougias P.G."/>
            <person name="Basile A."/>
            <person name="Luo G."/>
            <person name="Schluter A."/>
            <person name="Konstantinidis K.T."/>
            <person name="Angelidaki I."/>
        </authorList>
    </citation>
    <scope>NUCLEOTIDE SEQUENCE [LARGE SCALE GENOMIC DNA]</scope>
    <source>
        <strain evidence="2">AS06rmzACSIP_421</strain>
    </source>
</reference>
<dbReference type="Proteomes" id="UP000554004">
    <property type="component" value="Unassembled WGS sequence"/>
</dbReference>
<feature type="transmembrane region" description="Helical" evidence="1">
    <location>
        <begin position="658"/>
        <end position="681"/>
    </location>
</feature>
<protein>
    <submittedName>
        <fullName evidence="2">Uncharacterized protein</fullName>
    </submittedName>
</protein>
<feature type="transmembrane region" description="Helical" evidence="1">
    <location>
        <begin position="621"/>
        <end position="652"/>
    </location>
</feature>
<keyword evidence="1" id="KW-1133">Transmembrane helix</keyword>
<keyword evidence="1" id="KW-0812">Transmembrane</keyword>
<comment type="caution">
    <text evidence="2">The sequence shown here is derived from an EMBL/GenBank/DDBJ whole genome shotgun (WGS) entry which is preliminary data.</text>
</comment>
<evidence type="ECO:0000313" key="2">
    <source>
        <dbReference type="EMBL" id="NLE30991.1"/>
    </source>
</evidence>
<feature type="non-terminal residue" evidence="2">
    <location>
        <position position="739"/>
    </location>
</feature>
<name>A0A847ET77_9BACT</name>
<dbReference type="EMBL" id="JAAZAL010000067">
    <property type="protein sequence ID" value="NLE30991.1"/>
    <property type="molecule type" value="Genomic_DNA"/>
</dbReference>